<dbReference type="AlphaFoldDB" id="A0A139A1P1"/>
<evidence type="ECO:0000313" key="3">
    <source>
        <dbReference type="Proteomes" id="UP000070544"/>
    </source>
</evidence>
<feature type="compositionally biased region" description="Basic and acidic residues" evidence="1">
    <location>
        <begin position="162"/>
        <end position="174"/>
    </location>
</feature>
<keyword evidence="3" id="KW-1185">Reference proteome</keyword>
<protein>
    <submittedName>
        <fullName evidence="2">Uncharacterized protein</fullName>
    </submittedName>
</protein>
<evidence type="ECO:0000313" key="2">
    <source>
        <dbReference type="EMBL" id="KXS10710.1"/>
    </source>
</evidence>
<accession>A0A139A1P1</accession>
<dbReference type="EMBL" id="KQ965816">
    <property type="protein sequence ID" value="KXS10710.1"/>
    <property type="molecule type" value="Genomic_DNA"/>
</dbReference>
<sequence>MNRITLRAGAMGLPPPVGIPRSLFSDEENPVLRWLKESPNSPVQLLSKAVRGSRTDAGSMGPPVDPDYSDYVWAMMHDPDLAQASSSNAVIESSRATTGTLSPPAEGHDLPPYSSVDPEDLRRLDNEARLERIRLAYERDLAEFNALVMSSDSQDVEPASENFEKSVKRGDSGKKKWRWGK</sequence>
<dbReference type="Proteomes" id="UP000070544">
    <property type="component" value="Unassembled WGS sequence"/>
</dbReference>
<reference evidence="2 3" key="1">
    <citation type="journal article" date="2015" name="Genome Biol. Evol.">
        <title>Phylogenomic analyses indicate that early fungi evolved digesting cell walls of algal ancestors of land plants.</title>
        <authorList>
            <person name="Chang Y."/>
            <person name="Wang S."/>
            <person name="Sekimoto S."/>
            <person name="Aerts A.L."/>
            <person name="Choi C."/>
            <person name="Clum A."/>
            <person name="LaButti K.M."/>
            <person name="Lindquist E.A."/>
            <person name="Yee Ngan C."/>
            <person name="Ohm R.A."/>
            <person name="Salamov A.A."/>
            <person name="Grigoriev I.V."/>
            <person name="Spatafora J.W."/>
            <person name="Berbee M.L."/>
        </authorList>
    </citation>
    <scope>NUCLEOTIDE SEQUENCE [LARGE SCALE GENOMIC DNA]</scope>
    <source>
        <strain evidence="2 3">JEL478</strain>
    </source>
</reference>
<feature type="region of interest" description="Disordered" evidence="1">
    <location>
        <begin position="84"/>
        <end position="120"/>
    </location>
</feature>
<feature type="region of interest" description="Disordered" evidence="1">
    <location>
        <begin position="149"/>
        <end position="181"/>
    </location>
</feature>
<evidence type="ECO:0000256" key="1">
    <source>
        <dbReference type="SAM" id="MobiDB-lite"/>
    </source>
</evidence>
<feature type="compositionally biased region" description="Polar residues" evidence="1">
    <location>
        <begin position="84"/>
        <end position="101"/>
    </location>
</feature>
<organism evidence="2 3">
    <name type="scientific">Gonapodya prolifera (strain JEL478)</name>
    <name type="common">Monoblepharis prolifera</name>
    <dbReference type="NCBI Taxonomy" id="1344416"/>
    <lineage>
        <taxon>Eukaryota</taxon>
        <taxon>Fungi</taxon>
        <taxon>Fungi incertae sedis</taxon>
        <taxon>Chytridiomycota</taxon>
        <taxon>Chytridiomycota incertae sedis</taxon>
        <taxon>Monoblepharidomycetes</taxon>
        <taxon>Monoblepharidales</taxon>
        <taxon>Gonapodyaceae</taxon>
        <taxon>Gonapodya</taxon>
    </lineage>
</organism>
<gene>
    <name evidence="2" type="ORF">M427DRAFT_61656</name>
</gene>
<name>A0A139A1P1_GONPJ</name>
<proteinExistence type="predicted"/>